<comment type="similarity">
    <text evidence="3">Belongs to the pectinesterase family.</text>
</comment>
<keyword evidence="6" id="KW-0378">Hydrolase</keyword>
<keyword evidence="7" id="KW-0063">Aspartyl esterase</keyword>
<dbReference type="SUPFAM" id="SSF51126">
    <property type="entry name" value="Pectin lyase-like"/>
    <property type="match status" value="1"/>
</dbReference>
<evidence type="ECO:0000256" key="1">
    <source>
        <dbReference type="ARBA" id="ARBA00004191"/>
    </source>
</evidence>
<dbReference type="GO" id="GO:0030599">
    <property type="term" value="F:pectinesterase activity"/>
    <property type="evidence" value="ECO:0007669"/>
    <property type="project" value="UniProtKB-EC"/>
</dbReference>
<dbReference type="InterPro" id="IPR011050">
    <property type="entry name" value="Pectin_lyase_fold/virulence"/>
</dbReference>
<sequence>MQFLELFLFISMLLVIACNVCESQSCVSPLKTITVSQSGEANFKTIQSAIDSVPENNSQWIHIQIASGVYKEEVHIPMNKPCIYLEGAGSNSTSIEWGDHLNSTFYSEANYTVAVGITFMASQIHFSMGVNGPKTNGVFTAQERESPNDTSGFVFKNCNFTGTGGKAELGRSLRAYARVIIANSFLSDVVQPKGWSARTFVGQEGTITFVEEGNTGPGADKSKRVKWMKDLSGPELDQFLNISFIDTEGWIGQLPSKIFI</sequence>
<dbReference type="Proteomes" id="UP000257109">
    <property type="component" value="Unassembled WGS sequence"/>
</dbReference>
<keyword evidence="11" id="KW-1185">Reference proteome</keyword>
<evidence type="ECO:0000256" key="3">
    <source>
        <dbReference type="ARBA" id="ARBA00008891"/>
    </source>
</evidence>
<keyword evidence="8" id="KW-0732">Signal</keyword>
<feature type="chain" id="PRO_5017034552" description="pectinesterase" evidence="8">
    <location>
        <begin position="24"/>
        <end position="260"/>
    </location>
</feature>
<comment type="caution">
    <text evidence="10">The sequence shown here is derived from an EMBL/GenBank/DDBJ whole genome shotgun (WGS) entry which is preliminary data.</text>
</comment>
<comment type="subcellular location">
    <subcellularLocation>
        <location evidence="1">Secreted</location>
        <location evidence="1">Cell wall</location>
    </subcellularLocation>
</comment>
<gene>
    <name evidence="10" type="primary">PME10</name>
    <name evidence="10" type="ORF">CR513_38859</name>
</gene>
<dbReference type="Gene3D" id="2.160.20.10">
    <property type="entry name" value="Single-stranded right-handed beta-helix, Pectin lyase-like"/>
    <property type="match status" value="2"/>
</dbReference>
<reference evidence="10" key="1">
    <citation type="submission" date="2018-05" db="EMBL/GenBank/DDBJ databases">
        <title>Draft genome of Mucuna pruriens seed.</title>
        <authorList>
            <person name="Nnadi N.E."/>
            <person name="Vos R."/>
            <person name="Hasami M.H."/>
            <person name="Devisetty U.K."/>
            <person name="Aguiy J.C."/>
        </authorList>
    </citation>
    <scope>NUCLEOTIDE SEQUENCE [LARGE SCALE GENOMIC DNA]</scope>
    <source>
        <strain evidence="10">JCA_2017</strain>
    </source>
</reference>
<dbReference type="GO" id="GO:0042545">
    <property type="term" value="P:cell wall modification"/>
    <property type="evidence" value="ECO:0007669"/>
    <property type="project" value="InterPro"/>
</dbReference>
<feature type="domain" description="Pectinesterase catalytic" evidence="9">
    <location>
        <begin position="136"/>
        <end position="244"/>
    </location>
</feature>
<dbReference type="STRING" id="157652.A0A371FQH8"/>
<dbReference type="AlphaFoldDB" id="A0A371FQH8"/>
<dbReference type="PANTHER" id="PTHR31321:SF134">
    <property type="entry name" value="PECTINESTERASE"/>
    <property type="match status" value="1"/>
</dbReference>
<evidence type="ECO:0000256" key="2">
    <source>
        <dbReference type="ARBA" id="ARBA00005184"/>
    </source>
</evidence>
<dbReference type="EMBL" id="QJKJ01008167">
    <property type="protein sequence ID" value="RDX80578.1"/>
    <property type="molecule type" value="Genomic_DNA"/>
</dbReference>
<evidence type="ECO:0000256" key="8">
    <source>
        <dbReference type="SAM" id="SignalP"/>
    </source>
</evidence>
<dbReference type="InterPro" id="IPR012334">
    <property type="entry name" value="Pectin_lyas_fold"/>
</dbReference>
<evidence type="ECO:0000313" key="10">
    <source>
        <dbReference type="EMBL" id="RDX80578.1"/>
    </source>
</evidence>
<dbReference type="OrthoDB" id="2019149at2759"/>
<evidence type="ECO:0000256" key="6">
    <source>
        <dbReference type="ARBA" id="ARBA00022801"/>
    </source>
</evidence>
<dbReference type="EC" id="3.1.1.11" evidence="4"/>
<proteinExistence type="inferred from homology"/>
<accession>A0A371FQH8</accession>
<dbReference type="GO" id="GO:0045490">
    <property type="term" value="P:pectin catabolic process"/>
    <property type="evidence" value="ECO:0007669"/>
    <property type="project" value="UniProtKB-UniPathway"/>
</dbReference>
<dbReference type="Pfam" id="PF01095">
    <property type="entry name" value="Pectinesterase"/>
    <property type="match status" value="2"/>
</dbReference>
<evidence type="ECO:0000256" key="5">
    <source>
        <dbReference type="ARBA" id="ARBA00022512"/>
    </source>
</evidence>
<evidence type="ECO:0000256" key="7">
    <source>
        <dbReference type="ARBA" id="ARBA00023085"/>
    </source>
</evidence>
<dbReference type="InterPro" id="IPR000070">
    <property type="entry name" value="Pectinesterase_cat"/>
</dbReference>
<organism evidence="10 11">
    <name type="scientific">Mucuna pruriens</name>
    <name type="common">Velvet bean</name>
    <name type="synonym">Dolichos pruriens</name>
    <dbReference type="NCBI Taxonomy" id="157652"/>
    <lineage>
        <taxon>Eukaryota</taxon>
        <taxon>Viridiplantae</taxon>
        <taxon>Streptophyta</taxon>
        <taxon>Embryophyta</taxon>
        <taxon>Tracheophyta</taxon>
        <taxon>Spermatophyta</taxon>
        <taxon>Magnoliopsida</taxon>
        <taxon>eudicotyledons</taxon>
        <taxon>Gunneridae</taxon>
        <taxon>Pentapetalae</taxon>
        <taxon>rosids</taxon>
        <taxon>fabids</taxon>
        <taxon>Fabales</taxon>
        <taxon>Fabaceae</taxon>
        <taxon>Papilionoideae</taxon>
        <taxon>50 kb inversion clade</taxon>
        <taxon>NPAAA clade</taxon>
        <taxon>indigoferoid/millettioid clade</taxon>
        <taxon>Phaseoleae</taxon>
        <taxon>Mucuna</taxon>
    </lineage>
</organism>
<feature type="non-terminal residue" evidence="10">
    <location>
        <position position="1"/>
    </location>
</feature>
<comment type="pathway">
    <text evidence="2">Glycan metabolism; pectin degradation; 2-dehydro-3-deoxy-D-gluconate from pectin: step 1/5.</text>
</comment>
<evidence type="ECO:0000313" key="11">
    <source>
        <dbReference type="Proteomes" id="UP000257109"/>
    </source>
</evidence>
<evidence type="ECO:0000256" key="4">
    <source>
        <dbReference type="ARBA" id="ARBA00013229"/>
    </source>
</evidence>
<protein>
    <recommendedName>
        <fullName evidence="4">pectinesterase</fullName>
        <ecNumber evidence="4">3.1.1.11</ecNumber>
    </recommendedName>
</protein>
<keyword evidence="5" id="KW-0964">Secreted</keyword>
<feature type="domain" description="Pectinesterase catalytic" evidence="9">
    <location>
        <begin position="33"/>
        <end position="128"/>
    </location>
</feature>
<dbReference type="UniPathway" id="UPA00545">
    <property type="reaction ID" value="UER00823"/>
</dbReference>
<dbReference type="PANTHER" id="PTHR31321">
    <property type="entry name" value="ACYL-COA THIOESTER HYDROLASE YBHC-RELATED"/>
    <property type="match status" value="1"/>
</dbReference>
<keyword evidence="5" id="KW-0134">Cell wall</keyword>
<evidence type="ECO:0000259" key="9">
    <source>
        <dbReference type="Pfam" id="PF01095"/>
    </source>
</evidence>
<name>A0A371FQH8_MUCPR</name>
<feature type="signal peptide" evidence="8">
    <location>
        <begin position="1"/>
        <end position="23"/>
    </location>
</feature>